<name>A0A915BLU4_PARUN</name>
<feature type="region of interest" description="Disordered" evidence="4">
    <location>
        <begin position="61"/>
        <end position="83"/>
    </location>
</feature>
<keyword evidence="5" id="KW-1185">Reference proteome</keyword>
<dbReference type="AlphaFoldDB" id="A0A915BLU4"/>
<sequence>MWMNICREKMPQRLTYRRRLCYNTRSNKIRVSKTPGGRLVFLYRKKLGSVPRCGDTGVKLKGEKKKKGEHKRHKACTSTSTVENDEETQKGIAHLWRLSVCGCGERAHYKGIPH</sequence>
<dbReference type="PROSITE" id="PS01145">
    <property type="entry name" value="RIBOSOMAL_L34E"/>
    <property type="match status" value="1"/>
</dbReference>
<evidence type="ECO:0000256" key="2">
    <source>
        <dbReference type="ARBA" id="ARBA00022980"/>
    </source>
</evidence>
<dbReference type="GO" id="GO:0006412">
    <property type="term" value="P:translation"/>
    <property type="evidence" value="ECO:0007669"/>
    <property type="project" value="InterPro"/>
</dbReference>
<accession>A0A915BLU4</accession>
<feature type="compositionally biased region" description="Basic residues" evidence="4">
    <location>
        <begin position="62"/>
        <end position="75"/>
    </location>
</feature>
<keyword evidence="2" id="KW-0689">Ribosomal protein</keyword>
<comment type="similarity">
    <text evidence="1">Belongs to the eukaryotic ribosomal protein eL34 family.</text>
</comment>
<evidence type="ECO:0000256" key="4">
    <source>
        <dbReference type="SAM" id="MobiDB-lite"/>
    </source>
</evidence>
<dbReference type="Proteomes" id="UP000887569">
    <property type="component" value="Unplaced"/>
</dbReference>
<organism evidence="5 6">
    <name type="scientific">Parascaris univalens</name>
    <name type="common">Nematode worm</name>
    <dbReference type="NCBI Taxonomy" id="6257"/>
    <lineage>
        <taxon>Eukaryota</taxon>
        <taxon>Metazoa</taxon>
        <taxon>Ecdysozoa</taxon>
        <taxon>Nematoda</taxon>
        <taxon>Chromadorea</taxon>
        <taxon>Rhabditida</taxon>
        <taxon>Spirurina</taxon>
        <taxon>Ascaridomorpha</taxon>
        <taxon>Ascaridoidea</taxon>
        <taxon>Ascarididae</taxon>
        <taxon>Parascaris</taxon>
    </lineage>
</organism>
<evidence type="ECO:0000313" key="6">
    <source>
        <dbReference type="WBParaSite" id="PgR046_g037_t01"/>
    </source>
</evidence>
<evidence type="ECO:0000256" key="1">
    <source>
        <dbReference type="ARBA" id="ARBA00009875"/>
    </source>
</evidence>
<protein>
    <submittedName>
        <fullName evidence="6">Large ribosomal subunit protein eL34</fullName>
    </submittedName>
</protein>
<evidence type="ECO:0000313" key="5">
    <source>
        <dbReference type="Proteomes" id="UP000887569"/>
    </source>
</evidence>
<dbReference type="GO" id="GO:0003735">
    <property type="term" value="F:structural constituent of ribosome"/>
    <property type="evidence" value="ECO:0007669"/>
    <property type="project" value="InterPro"/>
</dbReference>
<dbReference type="Gene3D" id="6.20.370.70">
    <property type="match status" value="1"/>
</dbReference>
<dbReference type="PRINTS" id="PR01250">
    <property type="entry name" value="RIBOSOMALL34"/>
</dbReference>
<dbReference type="GO" id="GO:0005840">
    <property type="term" value="C:ribosome"/>
    <property type="evidence" value="ECO:0007669"/>
    <property type="project" value="UniProtKB-KW"/>
</dbReference>
<evidence type="ECO:0000256" key="3">
    <source>
        <dbReference type="ARBA" id="ARBA00023274"/>
    </source>
</evidence>
<dbReference type="InterPro" id="IPR008195">
    <property type="entry name" value="Ribosomal_eL34"/>
</dbReference>
<dbReference type="GO" id="GO:1990904">
    <property type="term" value="C:ribonucleoprotein complex"/>
    <property type="evidence" value="ECO:0007669"/>
    <property type="project" value="UniProtKB-KW"/>
</dbReference>
<dbReference type="Pfam" id="PF01199">
    <property type="entry name" value="Ribosomal_L34e"/>
    <property type="match status" value="1"/>
</dbReference>
<reference evidence="6" key="1">
    <citation type="submission" date="2022-11" db="UniProtKB">
        <authorList>
            <consortium name="WormBaseParasite"/>
        </authorList>
    </citation>
    <scope>IDENTIFICATION</scope>
</reference>
<keyword evidence="3" id="KW-0687">Ribonucleoprotein</keyword>
<dbReference type="PANTHER" id="PTHR46595">
    <property type="entry name" value="60S RIBOSOMAL PROTEIN L34"/>
    <property type="match status" value="1"/>
</dbReference>
<dbReference type="WBParaSite" id="PgR046_g037_t01">
    <property type="protein sequence ID" value="PgR046_g037_t01"/>
    <property type="gene ID" value="PgR046_g037"/>
</dbReference>
<dbReference type="InterPro" id="IPR018065">
    <property type="entry name" value="Ribosomal_eL34_CS"/>
</dbReference>
<proteinExistence type="inferred from homology"/>